<gene>
    <name evidence="1" type="ORF">TSAR_009829</name>
</gene>
<sequence length="161" mass="18997">MPDLKVHKDLSLSLILYHRSDSEKNDFRKLFNTLFSYSKIDQISPRPRCFYFNNAGTLDFLFNSVLEESWNLRFLDVTVIEVVLSSNSLGKNAVEDVPYIYSYNPFYKIFIKRYFNVSATIFPDKLVDLNGSEFWIHVPYVPDKDHKLDYTKQNNTVVYKP</sequence>
<accession>A0A232EK72</accession>
<proteinExistence type="predicted"/>
<protein>
    <submittedName>
        <fullName evidence="1">Uncharacterized protein</fullName>
    </submittedName>
</protein>
<dbReference type="OrthoDB" id="10685917at2759"/>
<dbReference type="Proteomes" id="UP000215335">
    <property type="component" value="Unassembled WGS sequence"/>
</dbReference>
<name>A0A232EK72_9HYME</name>
<keyword evidence="2" id="KW-1185">Reference proteome</keyword>
<dbReference type="AlphaFoldDB" id="A0A232EK72"/>
<comment type="caution">
    <text evidence="1">The sequence shown here is derived from an EMBL/GenBank/DDBJ whole genome shotgun (WGS) entry which is preliminary data.</text>
</comment>
<evidence type="ECO:0000313" key="1">
    <source>
        <dbReference type="EMBL" id="OXU18722.1"/>
    </source>
</evidence>
<reference evidence="1 2" key="1">
    <citation type="journal article" date="2017" name="Curr. Biol.">
        <title>The Evolution of Venom by Co-option of Single-Copy Genes.</title>
        <authorList>
            <person name="Martinson E.O."/>
            <person name="Mrinalini"/>
            <person name="Kelkar Y.D."/>
            <person name="Chang C.H."/>
            <person name="Werren J.H."/>
        </authorList>
    </citation>
    <scope>NUCLEOTIDE SEQUENCE [LARGE SCALE GENOMIC DNA]</scope>
    <source>
        <strain evidence="1 2">Alberta</strain>
        <tissue evidence="1">Whole body</tissue>
    </source>
</reference>
<organism evidence="1 2">
    <name type="scientific">Trichomalopsis sarcophagae</name>
    <dbReference type="NCBI Taxonomy" id="543379"/>
    <lineage>
        <taxon>Eukaryota</taxon>
        <taxon>Metazoa</taxon>
        <taxon>Ecdysozoa</taxon>
        <taxon>Arthropoda</taxon>
        <taxon>Hexapoda</taxon>
        <taxon>Insecta</taxon>
        <taxon>Pterygota</taxon>
        <taxon>Neoptera</taxon>
        <taxon>Endopterygota</taxon>
        <taxon>Hymenoptera</taxon>
        <taxon>Apocrita</taxon>
        <taxon>Proctotrupomorpha</taxon>
        <taxon>Chalcidoidea</taxon>
        <taxon>Pteromalidae</taxon>
        <taxon>Pteromalinae</taxon>
        <taxon>Trichomalopsis</taxon>
    </lineage>
</organism>
<evidence type="ECO:0000313" key="2">
    <source>
        <dbReference type="Proteomes" id="UP000215335"/>
    </source>
</evidence>
<dbReference type="EMBL" id="NNAY01003881">
    <property type="protein sequence ID" value="OXU18722.1"/>
    <property type="molecule type" value="Genomic_DNA"/>
</dbReference>